<sequence>MVDRPERSLQWLPVCHFGAWKLVFWALNRAAVLERVNSVTGYFSGAWERVTSPMEFFAPYKDRSEDYLSVGASLGPSRFLERRFRRTWWFGRSWWRVGSLADHTRGA</sequence>
<reference evidence="1" key="1">
    <citation type="submission" date="2018-02" db="EMBL/GenBank/DDBJ databases">
        <authorList>
            <person name="Cohen D.B."/>
            <person name="Kent A.D."/>
        </authorList>
    </citation>
    <scope>NUCLEOTIDE SEQUENCE</scope>
</reference>
<dbReference type="EMBL" id="OIVN01002321">
    <property type="protein sequence ID" value="SPD02572.1"/>
    <property type="molecule type" value="Genomic_DNA"/>
</dbReference>
<name>A0A2N9GSD0_FAGSY</name>
<accession>A0A2N9GSD0</accession>
<protein>
    <submittedName>
        <fullName evidence="1">Uncharacterized protein</fullName>
    </submittedName>
</protein>
<evidence type="ECO:0000313" key="1">
    <source>
        <dbReference type="EMBL" id="SPD02572.1"/>
    </source>
</evidence>
<dbReference type="AlphaFoldDB" id="A0A2N9GSD0"/>
<gene>
    <name evidence="1" type="ORF">FSB_LOCUS30454</name>
</gene>
<organism evidence="1">
    <name type="scientific">Fagus sylvatica</name>
    <name type="common">Beechnut</name>
    <dbReference type="NCBI Taxonomy" id="28930"/>
    <lineage>
        <taxon>Eukaryota</taxon>
        <taxon>Viridiplantae</taxon>
        <taxon>Streptophyta</taxon>
        <taxon>Embryophyta</taxon>
        <taxon>Tracheophyta</taxon>
        <taxon>Spermatophyta</taxon>
        <taxon>Magnoliopsida</taxon>
        <taxon>eudicotyledons</taxon>
        <taxon>Gunneridae</taxon>
        <taxon>Pentapetalae</taxon>
        <taxon>rosids</taxon>
        <taxon>fabids</taxon>
        <taxon>Fagales</taxon>
        <taxon>Fagaceae</taxon>
        <taxon>Fagus</taxon>
    </lineage>
</organism>
<proteinExistence type="predicted"/>